<feature type="region of interest" description="Disordered" evidence="1">
    <location>
        <begin position="61"/>
        <end position="90"/>
    </location>
</feature>
<evidence type="ECO:0000313" key="4">
    <source>
        <dbReference type="Proteomes" id="UP000037747"/>
    </source>
</evidence>
<keyword evidence="4" id="KW-1185">Reference proteome</keyword>
<evidence type="ECO:0000313" key="3">
    <source>
        <dbReference type="EMBL" id="KOX96778.1"/>
    </source>
</evidence>
<dbReference type="Gene3D" id="2.10.260.10">
    <property type="match status" value="1"/>
</dbReference>
<dbReference type="InterPro" id="IPR007159">
    <property type="entry name" value="SpoVT-AbrB_dom"/>
</dbReference>
<dbReference type="SUPFAM" id="SSF89447">
    <property type="entry name" value="AbrB/MazE/MraZ-like"/>
    <property type="match status" value="1"/>
</dbReference>
<feature type="domain" description="SpoVT-AbrB" evidence="2">
    <location>
        <begin position="7"/>
        <end position="53"/>
    </location>
</feature>
<protein>
    <submittedName>
        <fullName evidence="3">AbrB family transcriptional regulator</fullName>
    </submittedName>
</protein>
<dbReference type="PROSITE" id="PS51740">
    <property type="entry name" value="SPOVT_ABRB"/>
    <property type="match status" value="1"/>
</dbReference>
<gene>
    <name evidence="3" type="ORF">AMR74_10205</name>
</gene>
<proteinExistence type="predicted"/>
<dbReference type="OrthoDB" id="67352at2157"/>
<dbReference type="GO" id="GO:0003677">
    <property type="term" value="F:DNA binding"/>
    <property type="evidence" value="ECO:0007669"/>
    <property type="project" value="InterPro"/>
</dbReference>
<accession>A0A0M9ARC7</accession>
<evidence type="ECO:0000259" key="2">
    <source>
        <dbReference type="PROSITE" id="PS51740"/>
    </source>
</evidence>
<dbReference type="AlphaFoldDB" id="A0A0M9ARC7"/>
<comment type="caution">
    <text evidence="3">The sequence shown here is derived from an EMBL/GenBank/DDBJ whole genome shotgun (WGS) entry which is preliminary data.</text>
</comment>
<dbReference type="SMART" id="SM00966">
    <property type="entry name" value="SpoVT_AbrB"/>
    <property type="match status" value="1"/>
</dbReference>
<dbReference type="Pfam" id="PF04014">
    <property type="entry name" value="MazE_antitoxin"/>
    <property type="match status" value="1"/>
</dbReference>
<feature type="compositionally biased region" description="Acidic residues" evidence="1">
    <location>
        <begin position="79"/>
        <end position="90"/>
    </location>
</feature>
<evidence type="ECO:0000256" key="1">
    <source>
        <dbReference type="SAM" id="MobiDB-lite"/>
    </source>
</evidence>
<reference evidence="3 4" key="1">
    <citation type="submission" date="2015-08" db="EMBL/GenBank/DDBJ databases">
        <title>Genomes of Isolates from Cabo Rojo, PR.</title>
        <authorList>
            <person name="Sanchez-Nieves R.L."/>
            <person name="Montalvo-Rodriguez R."/>
        </authorList>
    </citation>
    <scope>NUCLEOTIDE SEQUENCE [LARGE SCALE GENOMIC DNA]</scope>
    <source>
        <strain evidence="3 4">5</strain>
    </source>
</reference>
<dbReference type="EMBL" id="LIST01000003">
    <property type="protein sequence ID" value="KOX96778.1"/>
    <property type="molecule type" value="Genomic_DNA"/>
</dbReference>
<dbReference type="InterPro" id="IPR037914">
    <property type="entry name" value="SpoVT-AbrB_sf"/>
</dbReference>
<sequence length="90" mass="9813">MAADGPPEETKVSDQGMVTIPAALRRRLDIEAGDKLRWTVTDSGDLTVEVVRQRYGAFEDDDLQAPMGGDSLETHDLAGYEDDPAFTEDA</sequence>
<name>A0A0M9ARC7_9EURY</name>
<dbReference type="NCBIfam" id="TIGR01439">
    <property type="entry name" value="lp_hng_hel_AbrB"/>
    <property type="match status" value="1"/>
</dbReference>
<organism evidence="3 4">
    <name type="scientific">Halorubrum tropicale</name>
    <dbReference type="NCBI Taxonomy" id="1765655"/>
    <lineage>
        <taxon>Archaea</taxon>
        <taxon>Methanobacteriati</taxon>
        <taxon>Methanobacteriota</taxon>
        <taxon>Stenosarchaea group</taxon>
        <taxon>Halobacteria</taxon>
        <taxon>Halobacteriales</taxon>
        <taxon>Haloferacaceae</taxon>
        <taxon>Halorubrum</taxon>
    </lineage>
</organism>
<dbReference type="Proteomes" id="UP000037747">
    <property type="component" value="Unassembled WGS sequence"/>
</dbReference>
<dbReference type="PATRIC" id="fig|1705389.3.peg.2852"/>
<dbReference type="RefSeq" id="WP_053771946.1">
    <property type="nucleotide sequence ID" value="NZ_LIST01000003.1"/>
</dbReference>